<sequence>MFQIAKATSTALWSDGRYFANSSRNGVAGVRNSAPDMNNTDLPAQNHTGRYLCKSQNISKCVSLLSNIFKMRQLTENRQLIQKSRFSTPKFRQQYYQTE</sequence>
<protein>
    <submittedName>
        <fullName evidence="2">Hypothetical_protein</fullName>
    </submittedName>
</protein>
<comment type="caution">
    <text evidence="1">The sequence shown here is derived from an EMBL/GenBank/DDBJ whole genome shotgun (WGS) entry which is preliminary data.</text>
</comment>
<proteinExistence type="predicted"/>
<gene>
    <name evidence="2" type="ORF">HINF_LOCUS47570</name>
    <name evidence="1" type="ORF">HINF_LOCUS5284</name>
</gene>
<organism evidence="1">
    <name type="scientific">Hexamita inflata</name>
    <dbReference type="NCBI Taxonomy" id="28002"/>
    <lineage>
        <taxon>Eukaryota</taxon>
        <taxon>Metamonada</taxon>
        <taxon>Diplomonadida</taxon>
        <taxon>Hexamitidae</taxon>
        <taxon>Hexamitinae</taxon>
        <taxon>Hexamita</taxon>
    </lineage>
</organism>
<dbReference type="Proteomes" id="UP001642409">
    <property type="component" value="Unassembled WGS sequence"/>
</dbReference>
<dbReference type="AlphaFoldDB" id="A0AA86NEG8"/>
<name>A0AA86NEG8_9EUKA</name>
<keyword evidence="3" id="KW-1185">Reference proteome</keyword>
<evidence type="ECO:0000313" key="2">
    <source>
        <dbReference type="EMBL" id="CAL6057573.1"/>
    </source>
</evidence>
<evidence type="ECO:0000313" key="1">
    <source>
        <dbReference type="EMBL" id="CAI9917639.1"/>
    </source>
</evidence>
<accession>A0AA86NEG8</accession>
<reference evidence="2 3" key="2">
    <citation type="submission" date="2024-07" db="EMBL/GenBank/DDBJ databases">
        <authorList>
            <person name="Akdeniz Z."/>
        </authorList>
    </citation>
    <scope>NUCLEOTIDE SEQUENCE [LARGE SCALE GENOMIC DNA]</scope>
</reference>
<dbReference type="EMBL" id="CAXDID020000215">
    <property type="protein sequence ID" value="CAL6057573.1"/>
    <property type="molecule type" value="Genomic_DNA"/>
</dbReference>
<reference evidence="1" key="1">
    <citation type="submission" date="2023-06" db="EMBL/GenBank/DDBJ databases">
        <authorList>
            <person name="Kurt Z."/>
        </authorList>
    </citation>
    <scope>NUCLEOTIDE SEQUENCE</scope>
</reference>
<dbReference type="EMBL" id="CATOUU010000137">
    <property type="protein sequence ID" value="CAI9917639.1"/>
    <property type="molecule type" value="Genomic_DNA"/>
</dbReference>
<evidence type="ECO:0000313" key="3">
    <source>
        <dbReference type="Proteomes" id="UP001642409"/>
    </source>
</evidence>